<dbReference type="AlphaFoldDB" id="A0A0P5V930"/>
<feature type="region of interest" description="Disordered" evidence="1">
    <location>
        <begin position="68"/>
        <end position="127"/>
    </location>
</feature>
<dbReference type="Proteomes" id="UP000076858">
    <property type="component" value="Unassembled WGS sequence"/>
</dbReference>
<name>A0A0P5V930_9CRUS</name>
<feature type="compositionally biased region" description="Low complexity" evidence="1">
    <location>
        <begin position="87"/>
        <end position="98"/>
    </location>
</feature>
<keyword evidence="3" id="KW-1185">Reference proteome</keyword>
<accession>A0A0P5V930</accession>
<dbReference type="EMBL" id="LRGB01003442">
    <property type="protein sequence ID" value="KZS02792.1"/>
    <property type="molecule type" value="Genomic_DNA"/>
</dbReference>
<gene>
    <name evidence="2" type="ORF">APZ42_000021</name>
</gene>
<evidence type="ECO:0000313" key="3">
    <source>
        <dbReference type="Proteomes" id="UP000076858"/>
    </source>
</evidence>
<organism evidence="2 3">
    <name type="scientific">Daphnia magna</name>
    <dbReference type="NCBI Taxonomy" id="35525"/>
    <lineage>
        <taxon>Eukaryota</taxon>
        <taxon>Metazoa</taxon>
        <taxon>Ecdysozoa</taxon>
        <taxon>Arthropoda</taxon>
        <taxon>Crustacea</taxon>
        <taxon>Branchiopoda</taxon>
        <taxon>Diplostraca</taxon>
        <taxon>Cladocera</taxon>
        <taxon>Anomopoda</taxon>
        <taxon>Daphniidae</taxon>
        <taxon>Daphnia</taxon>
    </lineage>
</organism>
<reference evidence="2 3" key="1">
    <citation type="submission" date="2016-03" db="EMBL/GenBank/DDBJ databases">
        <title>EvidentialGene: Evidence-directed Construction of Genes on Genomes.</title>
        <authorList>
            <person name="Gilbert D.G."/>
            <person name="Choi J.-H."/>
            <person name="Mockaitis K."/>
            <person name="Colbourne J."/>
            <person name="Pfrender M."/>
        </authorList>
    </citation>
    <scope>NUCLEOTIDE SEQUENCE [LARGE SCALE GENOMIC DNA]</scope>
    <source>
        <strain evidence="2 3">Xinb3</strain>
        <tissue evidence="2">Complete organism</tissue>
    </source>
</reference>
<evidence type="ECO:0000256" key="1">
    <source>
        <dbReference type="SAM" id="MobiDB-lite"/>
    </source>
</evidence>
<evidence type="ECO:0000313" key="2">
    <source>
        <dbReference type="EMBL" id="KZS02792.1"/>
    </source>
</evidence>
<proteinExistence type="predicted"/>
<protein>
    <submittedName>
        <fullName evidence="2">Uncharacterized protein</fullName>
    </submittedName>
</protein>
<sequence>MESRITYDSSQRWVSPEDALDDLNDICNFGENDKPFQSTECFQVWGRGRPRLPVNQIILPKGMVLQTDFPSERPARGKGRGHLLLQNSSTKNGSKSNSVHVNNVLKDTEKSQKRKSKQSIVNTRPNMTLKDLEDKYNKAKHLETRKTMYDLNCDFPPLPPTVLYDK</sequence>
<comment type="caution">
    <text evidence="2">The sequence shown here is derived from an EMBL/GenBank/DDBJ whole genome shotgun (WGS) entry which is preliminary data.</text>
</comment>